<dbReference type="STRING" id="34027.SAMN05421829_101333"/>
<dbReference type="InterPro" id="IPR036390">
    <property type="entry name" value="WH_DNA-bd_sf"/>
</dbReference>
<dbReference type="OrthoDB" id="646694at2"/>
<dbReference type="GO" id="GO:0032993">
    <property type="term" value="C:protein-DNA complex"/>
    <property type="evidence" value="ECO:0007669"/>
    <property type="project" value="TreeGrafter"/>
</dbReference>
<evidence type="ECO:0000256" key="4">
    <source>
        <dbReference type="ARBA" id="ARBA00023163"/>
    </source>
</evidence>
<dbReference type="SUPFAM" id="SSF53850">
    <property type="entry name" value="Periplasmic binding protein-like II"/>
    <property type="match status" value="1"/>
</dbReference>
<dbReference type="EMBL" id="FTMD01000001">
    <property type="protein sequence ID" value="SIP92256.1"/>
    <property type="molecule type" value="Genomic_DNA"/>
</dbReference>
<dbReference type="Pfam" id="PF03466">
    <property type="entry name" value="LysR_substrate"/>
    <property type="match status" value="1"/>
</dbReference>
<dbReference type="RefSeq" id="WP_076600353.1">
    <property type="nucleotide sequence ID" value="NZ_FTMD01000001.1"/>
</dbReference>
<evidence type="ECO:0000256" key="2">
    <source>
        <dbReference type="ARBA" id="ARBA00023015"/>
    </source>
</evidence>
<dbReference type="CDD" id="cd08414">
    <property type="entry name" value="PBP2_LTTR_aromatics_like"/>
    <property type="match status" value="1"/>
</dbReference>
<keyword evidence="7" id="KW-1185">Reference proteome</keyword>
<evidence type="ECO:0000259" key="5">
    <source>
        <dbReference type="PROSITE" id="PS50931"/>
    </source>
</evidence>
<comment type="similarity">
    <text evidence="1">Belongs to the LysR transcriptional regulatory family.</text>
</comment>
<name>A0A1N6NJV0_9RHOO</name>
<organism evidence="6 7">
    <name type="scientific">Aromatoleum tolulyticum</name>
    <dbReference type="NCBI Taxonomy" id="34027"/>
    <lineage>
        <taxon>Bacteria</taxon>
        <taxon>Pseudomonadati</taxon>
        <taxon>Pseudomonadota</taxon>
        <taxon>Betaproteobacteria</taxon>
        <taxon>Rhodocyclales</taxon>
        <taxon>Rhodocyclaceae</taxon>
        <taxon>Aromatoleum</taxon>
    </lineage>
</organism>
<dbReference type="Gene3D" id="1.10.10.10">
    <property type="entry name" value="Winged helix-like DNA-binding domain superfamily/Winged helix DNA-binding domain"/>
    <property type="match status" value="1"/>
</dbReference>
<dbReference type="GO" id="GO:0003700">
    <property type="term" value="F:DNA-binding transcription factor activity"/>
    <property type="evidence" value="ECO:0007669"/>
    <property type="project" value="InterPro"/>
</dbReference>
<dbReference type="PANTHER" id="PTHR30346">
    <property type="entry name" value="TRANSCRIPTIONAL DUAL REGULATOR HCAR-RELATED"/>
    <property type="match status" value="1"/>
</dbReference>
<dbReference type="GO" id="GO:0003677">
    <property type="term" value="F:DNA binding"/>
    <property type="evidence" value="ECO:0007669"/>
    <property type="project" value="UniProtKB-KW"/>
</dbReference>
<dbReference type="PROSITE" id="PS50931">
    <property type="entry name" value="HTH_LYSR"/>
    <property type="match status" value="1"/>
</dbReference>
<dbReference type="PANTHER" id="PTHR30346:SF0">
    <property type="entry name" value="HCA OPERON TRANSCRIPTIONAL ACTIVATOR HCAR"/>
    <property type="match status" value="1"/>
</dbReference>
<dbReference type="Proteomes" id="UP000186819">
    <property type="component" value="Unassembled WGS sequence"/>
</dbReference>
<dbReference type="AlphaFoldDB" id="A0A1N6NJV0"/>
<evidence type="ECO:0000313" key="6">
    <source>
        <dbReference type="EMBL" id="SIP92256.1"/>
    </source>
</evidence>
<dbReference type="InterPro" id="IPR005119">
    <property type="entry name" value="LysR_subst-bd"/>
</dbReference>
<feature type="domain" description="HTH lysR-type" evidence="5">
    <location>
        <begin position="1"/>
        <end position="58"/>
    </location>
</feature>
<evidence type="ECO:0000256" key="1">
    <source>
        <dbReference type="ARBA" id="ARBA00009437"/>
    </source>
</evidence>
<dbReference type="FunFam" id="1.10.10.10:FF:000001">
    <property type="entry name" value="LysR family transcriptional regulator"/>
    <property type="match status" value="1"/>
</dbReference>
<dbReference type="InterPro" id="IPR036388">
    <property type="entry name" value="WH-like_DNA-bd_sf"/>
</dbReference>
<protein>
    <submittedName>
        <fullName evidence="6">DNA-binding transcriptional regulator, LysR family</fullName>
    </submittedName>
</protein>
<gene>
    <name evidence="6" type="ORF">SAMN05421829_101333</name>
</gene>
<dbReference type="Pfam" id="PF00126">
    <property type="entry name" value="HTH_1"/>
    <property type="match status" value="1"/>
</dbReference>
<evidence type="ECO:0000256" key="3">
    <source>
        <dbReference type="ARBA" id="ARBA00023125"/>
    </source>
</evidence>
<keyword evidence="2" id="KW-0805">Transcription regulation</keyword>
<dbReference type="Gene3D" id="3.40.190.10">
    <property type="entry name" value="Periplasmic binding protein-like II"/>
    <property type="match status" value="2"/>
</dbReference>
<dbReference type="InterPro" id="IPR000847">
    <property type="entry name" value="LysR_HTH_N"/>
</dbReference>
<dbReference type="SUPFAM" id="SSF46785">
    <property type="entry name" value="Winged helix' DNA-binding domain"/>
    <property type="match status" value="1"/>
</dbReference>
<keyword evidence="3 6" id="KW-0238">DNA-binding</keyword>
<evidence type="ECO:0000313" key="7">
    <source>
        <dbReference type="Proteomes" id="UP000186819"/>
    </source>
</evidence>
<keyword evidence="4" id="KW-0804">Transcription</keyword>
<reference evidence="7" key="1">
    <citation type="submission" date="2017-01" db="EMBL/GenBank/DDBJ databases">
        <authorList>
            <person name="Varghese N."/>
            <person name="Submissions S."/>
        </authorList>
    </citation>
    <scope>NUCLEOTIDE SEQUENCE [LARGE SCALE GENOMIC DNA]</scope>
    <source>
        <strain evidence="7">ATCC 51758</strain>
    </source>
</reference>
<accession>A0A1N6NJV0</accession>
<proteinExistence type="inferred from homology"/>
<sequence>MELRHLRCFAVLAEELHFTRAAERLHIEQSPLSRTIKELEDELGALLFDRDRRGTRLTQAGAVYLQDVLRLFSTLELARENVKAVSSGYQGILRIAVPCGCIDPRLSGFLARCREEDPEVEIRLTEATLAEQVRGLRSGSFNVGFAHTTDVGDGIVAEPIWIDPLVVAVSARHPLLVHKQVPLEELVRYPLVMADPRLFGRSNCELDRLLHTATGKPGAVEHVASMDMMLTLVAAGYGVGFANAARIRVCHRPDVVTRPLAAQNVTHTTYLLRPDSGADTPCAIPLDRFMARLHAQIDE</sequence>
<dbReference type="PRINTS" id="PR00039">
    <property type="entry name" value="HTHLYSR"/>
</dbReference>